<dbReference type="InterPro" id="IPR037177">
    <property type="entry name" value="DLC_sf"/>
</dbReference>
<dbReference type="Pfam" id="PF01221">
    <property type="entry name" value="Dynein_light"/>
    <property type="match status" value="1"/>
</dbReference>
<dbReference type="CDD" id="cd21452">
    <property type="entry name" value="DLC-like_DYNLL1_DYNLL2"/>
    <property type="match status" value="1"/>
</dbReference>
<evidence type="ECO:0000256" key="8">
    <source>
        <dbReference type="ARBA" id="ARBA00055833"/>
    </source>
</evidence>
<dbReference type="Gene3D" id="3.30.740.10">
    <property type="entry name" value="Protein Inhibitor Of Neuronal Nitric Oxide Synthase"/>
    <property type="match status" value="1"/>
</dbReference>
<evidence type="ECO:0000256" key="7">
    <source>
        <dbReference type="ARBA" id="ARBA00023212"/>
    </source>
</evidence>
<dbReference type="GO" id="GO:0030473">
    <property type="term" value="P:nuclear migration along microtubule"/>
    <property type="evidence" value="ECO:0007669"/>
    <property type="project" value="UniProtKB-ARBA"/>
</dbReference>
<evidence type="ECO:0000256" key="9">
    <source>
        <dbReference type="RuleBase" id="RU365010"/>
    </source>
</evidence>
<comment type="function">
    <text evidence="9">Acts as one of several non-catalytic accessory components of the cytoplasmic dynein complex that are thought to be involved in linking dynein to cargos and to adapter proteins that regulate dynein function. Cytoplasmic dynein acts as a motor for the intracellular retrograde motility of vesicles and organelles along microtubules. May play a role in changing or maintaining the spatial distribution of cytoskeletal structures.</text>
</comment>
<keyword evidence="11" id="KW-1185">Reference proteome</keyword>
<dbReference type="GO" id="GO:0045505">
    <property type="term" value="F:dynein intermediate chain binding"/>
    <property type="evidence" value="ECO:0007669"/>
    <property type="project" value="TreeGrafter"/>
</dbReference>
<evidence type="ECO:0000313" key="11">
    <source>
        <dbReference type="Proteomes" id="UP000827549"/>
    </source>
</evidence>
<keyword evidence="7 9" id="KW-0206">Cytoskeleton</keyword>
<dbReference type="GO" id="GO:0043935">
    <property type="term" value="P:sexual sporulation resulting in formation of a cellular spore"/>
    <property type="evidence" value="ECO:0007669"/>
    <property type="project" value="UniProtKB-ARBA"/>
</dbReference>
<keyword evidence="3 9" id="KW-0963">Cytoplasm</keyword>
<dbReference type="PANTHER" id="PTHR11886:SF35">
    <property type="entry name" value="DYNEIN LIGHT CHAIN"/>
    <property type="match status" value="1"/>
</dbReference>
<keyword evidence="5 9" id="KW-0243">Dynein</keyword>
<evidence type="ECO:0000256" key="1">
    <source>
        <dbReference type="ARBA" id="ARBA00004245"/>
    </source>
</evidence>
<dbReference type="GO" id="GO:0005874">
    <property type="term" value="C:microtubule"/>
    <property type="evidence" value="ECO:0007669"/>
    <property type="project" value="UniProtKB-KW"/>
</dbReference>
<keyword evidence="9" id="KW-0813">Transport</keyword>
<dbReference type="PANTHER" id="PTHR11886">
    <property type="entry name" value="DYNEIN LIGHT CHAIN"/>
    <property type="match status" value="1"/>
</dbReference>
<evidence type="ECO:0000256" key="4">
    <source>
        <dbReference type="ARBA" id="ARBA00022701"/>
    </source>
</evidence>
<dbReference type="GO" id="GO:0005868">
    <property type="term" value="C:cytoplasmic dynein complex"/>
    <property type="evidence" value="ECO:0007669"/>
    <property type="project" value="TreeGrafter"/>
</dbReference>
<dbReference type="SUPFAM" id="SSF54648">
    <property type="entry name" value="DLC"/>
    <property type="match status" value="1"/>
</dbReference>
<evidence type="ECO:0000256" key="3">
    <source>
        <dbReference type="ARBA" id="ARBA00022490"/>
    </source>
</evidence>
<comment type="function">
    <text evidence="8">Acts as one of several non-catalytic accessory components of the cytoplasmic dynein complex that are thought to be involved in linking dynein to cargos and to adapter proteins that regulate dynein function. Cytoplasmic dynein 1 acts as a motor for the intracellular retrograde motility of vesicles and organelles along microtubules. May play a role in changing or maintaining the spatial distribution of cytoskeletal structures. Also a component of the nuclear pore complex.</text>
</comment>
<proteinExistence type="inferred from homology"/>
<dbReference type="InterPro" id="IPR001372">
    <property type="entry name" value="Dynein_light_chain_typ-1/2"/>
</dbReference>
<dbReference type="PROSITE" id="PS01239">
    <property type="entry name" value="DYNEIN_LIGHT_1"/>
    <property type="match status" value="1"/>
</dbReference>
<accession>A0AAF0Y814</accession>
<keyword evidence="6 9" id="KW-0505">Motor protein</keyword>
<protein>
    <recommendedName>
        <fullName evidence="9">Dynein light chain</fullName>
    </recommendedName>
</protein>
<dbReference type="Proteomes" id="UP000827549">
    <property type="component" value="Chromosome 2"/>
</dbReference>
<dbReference type="GeneID" id="87805360"/>
<evidence type="ECO:0000256" key="6">
    <source>
        <dbReference type="ARBA" id="ARBA00023175"/>
    </source>
</evidence>
<dbReference type="FunFam" id="3.30.740.10:FF:000001">
    <property type="entry name" value="Dynein light chain"/>
    <property type="match status" value="1"/>
</dbReference>
<sequence length="98" mass="11123">MSASPTIADPAEVKAIIKSVDMTDDMQQHAVQTAIDALDKYTVEKDVAMHIKKEFDRLYSTTWHCVVGKHFGSFVTHETKNFIYFYLGPIAVLLWKTS</sequence>
<dbReference type="AlphaFoldDB" id="A0AAF0Y814"/>
<dbReference type="RefSeq" id="XP_062624595.1">
    <property type="nucleotide sequence ID" value="XM_062768611.1"/>
</dbReference>
<comment type="subcellular location">
    <subcellularLocation>
        <location evidence="1 9">Cytoplasm</location>
        <location evidence="1 9">Cytoskeleton</location>
    </subcellularLocation>
</comment>
<comment type="similarity">
    <text evidence="2 9">Belongs to the dynein light chain family.</text>
</comment>
<name>A0AAF0Y814_9TREE</name>
<reference evidence="10" key="1">
    <citation type="submission" date="2023-10" db="EMBL/GenBank/DDBJ databases">
        <authorList>
            <person name="Noh H."/>
        </authorList>
    </citation>
    <scope>NUCLEOTIDE SEQUENCE</scope>
    <source>
        <strain evidence="10">DUCC4014</strain>
    </source>
</reference>
<dbReference type="InterPro" id="IPR019763">
    <property type="entry name" value="Dynein_light_1/2_CS"/>
</dbReference>
<dbReference type="SMART" id="SM01375">
    <property type="entry name" value="Dynein_light"/>
    <property type="match status" value="1"/>
</dbReference>
<evidence type="ECO:0000313" key="10">
    <source>
        <dbReference type="EMBL" id="WOO78563.1"/>
    </source>
</evidence>
<evidence type="ECO:0000256" key="2">
    <source>
        <dbReference type="ARBA" id="ARBA00010156"/>
    </source>
</evidence>
<comment type="subunit">
    <text evidence="9">Cytoplasmic dynein consists of two catalytic heavy chains (HCs) and a number of non-catalytic subunits which present intermediate chains (ICs), light intermediate chains (LICs) and light chains (LCs).</text>
</comment>
<gene>
    <name evidence="10" type="primary">dlc-1</name>
    <name evidence="10" type="ORF">LOC62_02G002110</name>
</gene>
<organism evidence="10 11">
    <name type="scientific">Vanrija pseudolonga</name>
    <dbReference type="NCBI Taxonomy" id="143232"/>
    <lineage>
        <taxon>Eukaryota</taxon>
        <taxon>Fungi</taxon>
        <taxon>Dikarya</taxon>
        <taxon>Basidiomycota</taxon>
        <taxon>Agaricomycotina</taxon>
        <taxon>Tremellomycetes</taxon>
        <taxon>Trichosporonales</taxon>
        <taxon>Trichosporonaceae</taxon>
        <taxon>Vanrija</taxon>
    </lineage>
</organism>
<evidence type="ECO:0000256" key="5">
    <source>
        <dbReference type="ARBA" id="ARBA00023017"/>
    </source>
</evidence>
<dbReference type="EMBL" id="CP086715">
    <property type="protein sequence ID" value="WOO78563.1"/>
    <property type="molecule type" value="Genomic_DNA"/>
</dbReference>
<keyword evidence="4 9" id="KW-0493">Microtubule</keyword>